<evidence type="ECO:0000313" key="3">
    <source>
        <dbReference type="Proteomes" id="UP000595894"/>
    </source>
</evidence>
<dbReference type="EMBL" id="CP061035">
    <property type="protein sequence ID" value="QQV77570.1"/>
    <property type="molecule type" value="Genomic_DNA"/>
</dbReference>
<organism evidence="2 3">
    <name type="scientific">Sphingomonas aliaeris</name>
    <dbReference type="NCBI Taxonomy" id="2759526"/>
    <lineage>
        <taxon>Bacteria</taxon>
        <taxon>Pseudomonadati</taxon>
        <taxon>Pseudomonadota</taxon>
        <taxon>Alphaproteobacteria</taxon>
        <taxon>Sphingomonadales</taxon>
        <taxon>Sphingomonadaceae</taxon>
        <taxon>Sphingomonas</taxon>
    </lineage>
</organism>
<dbReference type="AlphaFoldDB" id="A0A974NVE6"/>
<reference evidence="3" key="1">
    <citation type="submission" date="2020-09" db="EMBL/GenBank/DDBJ databases">
        <title>Sphingomonas sp., a new species isolated from pork steak.</title>
        <authorList>
            <person name="Heidler von Heilborn D."/>
        </authorList>
    </citation>
    <scope>NUCLEOTIDE SEQUENCE [LARGE SCALE GENOMIC DNA]</scope>
</reference>
<dbReference type="Proteomes" id="UP000595894">
    <property type="component" value="Chromosome"/>
</dbReference>
<evidence type="ECO:0000313" key="2">
    <source>
        <dbReference type="EMBL" id="QQV77570.1"/>
    </source>
</evidence>
<dbReference type="RefSeq" id="WP_202094134.1">
    <property type="nucleotide sequence ID" value="NZ_CP061035.1"/>
</dbReference>
<dbReference type="KEGG" id="sari:H5J25_01825"/>
<accession>A0A974NVE6</accession>
<proteinExistence type="predicted"/>
<feature type="region of interest" description="Disordered" evidence="1">
    <location>
        <begin position="16"/>
        <end position="47"/>
    </location>
</feature>
<sequence>MLLGAHFPATLDKLSGLLAKPTSDPTTAKPASTTMQDGQERSYPAKP</sequence>
<keyword evidence="3" id="KW-1185">Reference proteome</keyword>
<protein>
    <submittedName>
        <fullName evidence="2">Uncharacterized protein</fullName>
    </submittedName>
</protein>
<feature type="compositionally biased region" description="Polar residues" evidence="1">
    <location>
        <begin position="23"/>
        <end position="37"/>
    </location>
</feature>
<name>A0A974NVE6_9SPHN</name>
<evidence type="ECO:0000256" key="1">
    <source>
        <dbReference type="SAM" id="MobiDB-lite"/>
    </source>
</evidence>
<gene>
    <name evidence="2" type="ORF">H5J25_01825</name>
</gene>